<feature type="compositionally biased region" description="Basic and acidic residues" evidence="1">
    <location>
        <begin position="139"/>
        <end position="148"/>
    </location>
</feature>
<protein>
    <submittedName>
        <fullName evidence="2">Translation elongation factor P</fullName>
    </submittedName>
</protein>
<feature type="compositionally biased region" description="Basic and acidic residues" evidence="1">
    <location>
        <begin position="106"/>
        <end position="116"/>
    </location>
</feature>
<name>A0A6J4IUL9_9PROT</name>
<dbReference type="GO" id="GO:0003746">
    <property type="term" value="F:translation elongation factor activity"/>
    <property type="evidence" value="ECO:0007669"/>
    <property type="project" value="UniProtKB-KW"/>
</dbReference>
<keyword evidence="2" id="KW-0251">Elongation factor</keyword>
<feature type="compositionally biased region" description="Basic and acidic residues" evidence="1">
    <location>
        <begin position="41"/>
        <end position="51"/>
    </location>
</feature>
<gene>
    <name evidence="2" type="ORF">AVDCRST_MAG04-2674</name>
</gene>
<proteinExistence type="predicted"/>
<feature type="non-terminal residue" evidence="2">
    <location>
        <position position="189"/>
    </location>
</feature>
<reference evidence="2" key="1">
    <citation type="submission" date="2020-02" db="EMBL/GenBank/DDBJ databases">
        <authorList>
            <person name="Meier V. D."/>
        </authorList>
    </citation>
    <scope>NUCLEOTIDE SEQUENCE</scope>
    <source>
        <strain evidence="2">AVDCRST_MAG04</strain>
    </source>
</reference>
<feature type="compositionally biased region" description="Basic residues" evidence="1">
    <location>
        <begin position="11"/>
        <end position="21"/>
    </location>
</feature>
<feature type="compositionally biased region" description="Basic and acidic residues" evidence="1">
    <location>
        <begin position="85"/>
        <end position="95"/>
    </location>
</feature>
<feature type="compositionally biased region" description="Basic and acidic residues" evidence="1">
    <location>
        <begin position="24"/>
        <end position="33"/>
    </location>
</feature>
<dbReference type="AlphaFoldDB" id="A0A6J4IUL9"/>
<keyword evidence="2" id="KW-0648">Protein biosynthesis</keyword>
<feature type="non-terminal residue" evidence="2">
    <location>
        <position position="1"/>
    </location>
</feature>
<organism evidence="2">
    <name type="scientific">uncultured Acetobacteraceae bacterium</name>
    <dbReference type="NCBI Taxonomy" id="169975"/>
    <lineage>
        <taxon>Bacteria</taxon>
        <taxon>Pseudomonadati</taxon>
        <taxon>Pseudomonadota</taxon>
        <taxon>Alphaproteobacteria</taxon>
        <taxon>Acetobacterales</taxon>
        <taxon>Acetobacteraceae</taxon>
        <taxon>environmental samples</taxon>
    </lineage>
</organism>
<dbReference type="EMBL" id="CADCTL010000181">
    <property type="protein sequence ID" value="CAA9260735.1"/>
    <property type="molecule type" value="Genomic_DNA"/>
</dbReference>
<accession>A0A6J4IUL9</accession>
<evidence type="ECO:0000313" key="2">
    <source>
        <dbReference type="EMBL" id="CAA9260735.1"/>
    </source>
</evidence>
<feature type="region of interest" description="Disordered" evidence="1">
    <location>
        <begin position="1"/>
        <end position="189"/>
    </location>
</feature>
<sequence>GEDAGQPDARRHGHRVRRPALHRAQAEHHDPRQGQRHHPGGHAEHQDRRQEGPALAHRRYGRAVDDGRQGLQLLLRRGRQPGPDGPRHLRADHRAQGHPGRPPALPRREHDGERPPHRGRAGGHVFAGNGGAGGGRGRPRGEEPDRHLLLQAGGALQRREDHGAALRHHRREDRGEDRGRLLRGAGQGL</sequence>
<evidence type="ECO:0000256" key="1">
    <source>
        <dbReference type="SAM" id="MobiDB-lite"/>
    </source>
</evidence>